<accession>A0A391P6A3</accession>
<protein>
    <submittedName>
        <fullName evidence="1">Uncharacterized protein</fullName>
    </submittedName>
</protein>
<name>A0A391P6A3_9EUKA</name>
<evidence type="ECO:0000313" key="1">
    <source>
        <dbReference type="EMBL" id="GCA65309.1"/>
    </source>
</evidence>
<dbReference type="EMBL" id="BDIP01010662">
    <property type="protein sequence ID" value="GCA65309.1"/>
    <property type="molecule type" value="Genomic_DNA"/>
</dbReference>
<evidence type="ECO:0000313" key="2">
    <source>
        <dbReference type="Proteomes" id="UP000265618"/>
    </source>
</evidence>
<dbReference type="Proteomes" id="UP000265618">
    <property type="component" value="Unassembled WGS sequence"/>
</dbReference>
<organism evidence="1 2">
    <name type="scientific">Kipferlia bialata</name>
    <dbReference type="NCBI Taxonomy" id="797122"/>
    <lineage>
        <taxon>Eukaryota</taxon>
        <taxon>Metamonada</taxon>
        <taxon>Carpediemonas-like organisms</taxon>
        <taxon>Kipferlia</taxon>
    </lineage>
</organism>
<dbReference type="AlphaFoldDB" id="A0A391P6A3"/>
<sequence>IYDVVCGIRDAVATQFPQV</sequence>
<proteinExistence type="predicted"/>
<feature type="non-terminal residue" evidence="1">
    <location>
        <position position="1"/>
    </location>
</feature>
<comment type="caution">
    <text evidence="1">The sequence shown here is derived from an EMBL/GenBank/DDBJ whole genome shotgun (WGS) entry which is preliminary data.</text>
</comment>
<gene>
    <name evidence="1" type="ORF">KIPB_016827</name>
</gene>
<reference evidence="1 2" key="1">
    <citation type="journal article" date="2018" name="PLoS ONE">
        <title>The draft genome of Kipferlia bialata reveals reductive genome evolution in fornicate parasites.</title>
        <authorList>
            <person name="Tanifuji G."/>
            <person name="Takabayashi S."/>
            <person name="Kume K."/>
            <person name="Takagi M."/>
            <person name="Nakayama T."/>
            <person name="Kamikawa R."/>
            <person name="Inagaki Y."/>
            <person name="Hashimoto T."/>
        </authorList>
    </citation>
    <scope>NUCLEOTIDE SEQUENCE [LARGE SCALE GENOMIC DNA]</scope>
    <source>
        <strain evidence="1">NY0173</strain>
    </source>
</reference>
<keyword evidence="2" id="KW-1185">Reference proteome</keyword>